<dbReference type="GO" id="GO:0000011">
    <property type="term" value="P:vacuole inheritance"/>
    <property type="evidence" value="ECO:0007669"/>
    <property type="project" value="TreeGrafter"/>
</dbReference>
<feature type="transmembrane region" description="Helical" evidence="2">
    <location>
        <begin position="375"/>
        <end position="395"/>
    </location>
</feature>
<dbReference type="PANTHER" id="PTHR28258">
    <property type="entry name" value="VACUOLAR SEGREGATION PROTEIN 7"/>
    <property type="match status" value="1"/>
</dbReference>
<reference evidence="3 4" key="2">
    <citation type="journal article" date="2014" name="J. Gen. Appl. Microbiol.">
        <title>The early diverging ascomycetous budding yeast Saitoella complicata has three histone deacetylases belonging to the Clr6, Hos2, and Rpd3 lineages.</title>
        <authorList>
            <person name="Nishida H."/>
            <person name="Matsumoto T."/>
            <person name="Kondo S."/>
            <person name="Hamamoto M."/>
            <person name="Yoshikawa H."/>
        </authorList>
    </citation>
    <scope>NUCLEOTIDE SEQUENCE [LARGE SCALE GENOMIC DNA]</scope>
    <source>
        <strain evidence="3 4">NRRL Y-17804</strain>
    </source>
</reference>
<feature type="compositionally biased region" description="Basic and acidic residues" evidence="1">
    <location>
        <begin position="537"/>
        <end position="553"/>
    </location>
</feature>
<feature type="region of interest" description="Disordered" evidence="1">
    <location>
        <begin position="309"/>
        <end position="328"/>
    </location>
</feature>
<dbReference type="GO" id="GO:0010513">
    <property type="term" value="P:positive regulation of phosphatidylinositol biosynthetic process"/>
    <property type="evidence" value="ECO:0007669"/>
    <property type="project" value="TreeGrafter"/>
</dbReference>
<keyword evidence="2" id="KW-0812">Transmembrane</keyword>
<dbReference type="AlphaFoldDB" id="A0A0E9NSS6"/>
<dbReference type="InterPro" id="IPR024260">
    <property type="entry name" value="Vac7"/>
</dbReference>
<dbReference type="PANTHER" id="PTHR28258:SF1">
    <property type="entry name" value="VACUOLAR SEGREGATION PROTEIN 7"/>
    <property type="match status" value="1"/>
</dbReference>
<feature type="compositionally biased region" description="Gly residues" evidence="1">
    <location>
        <begin position="80"/>
        <end position="90"/>
    </location>
</feature>
<name>A0A0E9NSS6_SAICN</name>
<protein>
    <recommendedName>
        <fullName evidence="5">Vacuolar segregation subunit 7</fullName>
    </recommendedName>
</protein>
<evidence type="ECO:0000256" key="1">
    <source>
        <dbReference type="SAM" id="MobiDB-lite"/>
    </source>
</evidence>
<dbReference type="Pfam" id="PF12751">
    <property type="entry name" value="Vac7"/>
    <property type="match status" value="1"/>
</dbReference>
<keyword evidence="2" id="KW-1133">Transmembrane helix</keyword>
<dbReference type="Proteomes" id="UP000033140">
    <property type="component" value="Unassembled WGS sequence"/>
</dbReference>
<feature type="compositionally biased region" description="Low complexity" evidence="1">
    <location>
        <begin position="42"/>
        <end position="57"/>
    </location>
</feature>
<dbReference type="GO" id="GO:0070772">
    <property type="term" value="C:PAS complex"/>
    <property type="evidence" value="ECO:0007669"/>
    <property type="project" value="TreeGrafter"/>
</dbReference>
<reference evidence="3 4" key="3">
    <citation type="journal article" date="2015" name="Genome Announc.">
        <title>Draft Genome Sequence of the Archiascomycetous Yeast Saitoella complicata.</title>
        <authorList>
            <person name="Yamauchi K."/>
            <person name="Kondo S."/>
            <person name="Hamamoto M."/>
            <person name="Takahashi Y."/>
            <person name="Ogura Y."/>
            <person name="Hayashi T."/>
            <person name="Nishida H."/>
        </authorList>
    </citation>
    <scope>NUCLEOTIDE SEQUENCE [LARGE SCALE GENOMIC DNA]</scope>
    <source>
        <strain evidence="3 4">NRRL Y-17804</strain>
    </source>
</reference>
<organism evidence="3 4">
    <name type="scientific">Saitoella complicata (strain BCRC 22490 / CBS 7301 / JCM 7358 / NBRC 10748 / NRRL Y-17804)</name>
    <dbReference type="NCBI Taxonomy" id="698492"/>
    <lineage>
        <taxon>Eukaryota</taxon>
        <taxon>Fungi</taxon>
        <taxon>Dikarya</taxon>
        <taxon>Ascomycota</taxon>
        <taxon>Taphrinomycotina</taxon>
        <taxon>Taphrinomycotina incertae sedis</taxon>
        <taxon>Saitoella</taxon>
    </lineage>
</organism>
<evidence type="ECO:0000313" key="3">
    <source>
        <dbReference type="EMBL" id="GAO52500.1"/>
    </source>
</evidence>
<comment type="caution">
    <text evidence="3">The sequence shown here is derived from an EMBL/GenBank/DDBJ whole genome shotgun (WGS) entry which is preliminary data.</text>
</comment>
<evidence type="ECO:0000313" key="4">
    <source>
        <dbReference type="Proteomes" id="UP000033140"/>
    </source>
</evidence>
<dbReference type="STRING" id="698492.A0A0E9NSS6"/>
<feature type="region of interest" description="Disordered" evidence="1">
    <location>
        <begin position="1"/>
        <end position="111"/>
    </location>
</feature>
<dbReference type="OMA" id="NNTHHND"/>
<feature type="region of interest" description="Disordered" evidence="1">
    <location>
        <begin position="520"/>
        <end position="553"/>
    </location>
</feature>
<accession>A0A0E9NSS6</accession>
<dbReference type="EMBL" id="BACD03000071">
    <property type="protein sequence ID" value="GAO52500.1"/>
    <property type="molecule type" value="Genomic_DNA"/>
</dbReference>
<proteinExistence type="predicted"/>
<reference evidence="3 4" key="1">
    <citation type="journal article" date="2011" name="J. Gen. Appl. Microbiol.">
        <title>Draft genome sequencing of the enigmatic yeast Saitoella complicata.</title>
        <authorList>
            <person name="Nishida H."/>
            <person name="Hamamoto M."/>
            <person name="Sugiyama J."/>
        </authorList>
    </citation>
    <scope>NUCLEOTIDE SEQUENCE [LARGE SCALE GENOMIC DNA]</scope>
    <source>
        <strain evidence="3 4">NRRL Y-17804</strain>
    </source>
</reference>
<dbReference type="GO" id="GO:0000329">
    <property type="term" value="C:fungal-type vacuole membrane"/>
    <property type="evidence" value="ECO:0007669"/>
    <property type="project" value="TreeGrafter"/>
</dbReference>
<evidence type="ECO:0000256" key="2">
    <source>
        <dbReference type="SAM" id="Phobius"/>
    </source>
</evidence>
<gene>
    <name evidence="3" type="ORF">G7K_6575-t1</name>
</gene>
<feature type="compositionally biased region" description="Low complexity" evidence="1">
    <location>
        <begin position="67"/>
        <end position="79"/>
    </location>
</feature>
<feature type="compositionally biased region" description="Low complexity" evidence="1">
    <location>
        <begin position="11"/>
        <end position="23"/>
    </location>
</feature>
<dbReference type="GO" id="GO:1903778">
    <property type="term" value="P:protein localization to vacuolar membrane"/>
    <property type="evidence" value="ECO:0007669"/>
    <property type="project" value="TreeGrafter"/>
</dbReference>
<evidence type="ECO:0008006" key="5">
    <source>
        <dbReference type="Google" id="ProtNLM"/>
    </source>
</evidence>
<keyword evidence="2" id="KW-0472">Membrane</keyword>
<keyword evidence="4" id="KW-1185">Reference proteome</keyword>
<sequence>MSDDRPSISVSETSEPPSETTPTGTLSAPPLIPPPIKVTETSSPSLPSAASSNAGSLTDRHLRQITETSESESGYKSGSEGAGIGAGHHGSGARVGLLTRRTAPAAPTSVPTRSMIVETEPVPPPPRSAVLGSAATMGVKTKPSTDTIRPSATRVKKRMAHGHHNPPNSANTTKADIFAHKIASAISSSDEDEDFVYESQQQHQHHGQQHIPHPGVLARTPSLQSIVSSRTGISGRRSMKFTREPLDGDDYPFYDTNPNHSSRAAIMSDEGPIIPGAGPSSYHAHNHPRGPAYKPSYHSLRLPVSYFPSSRPHSPRQRMFSQGSRRVTGLTDAATSGWSAYDGEDGDDEQNPLLSSSRRRYAASQRYLKRTRSTLVGLCVGLVVLAICLVGATVVTTRELRNVAITGIVSVLVSEDELMMDLVVEGTNRNLVGLSVLDVDLALFAKSAYVSDDLYEREEERAAFLGWPWDPDPGHHDHGTDPMPPEDSETMLLGSCTTLDTALTFDPLLLVTRNTSKTTTSISTLHLSDPGGLGNSTRRESDEEKSEKEKERKGRWERVIKHPFELVVRGVLKYEVPGPLGLVGWPWGGSAGEKRGRGTISISHILLFSPAGCEHCTFSLHFRHPYILYCITQLALAIE</sequence>